<comment type="caution">
    <text evidence="8">The sequence shown here is derived from an EMBL/GenBank/DDBJ whole genome shotgun (WGS) entry which is preliminary data.</text>
</comment>
<dbReference type="InterPro" id="IPR002797">
    <property type="entry name" value="Polysacc_synth"/>
</dbReference>
<dbReference type="RefSeq" id="WP_106094457.1">
    <property type="nucleotide sequence ID" value="NZ_PVNL01000139.1"/>
</dbReference>
<evidence type="ECO:0000256" key="3">
    <source>
        <dbReference type="ARBA" id="ARBA00022692"/>
    </source>
</evidence>
<feature type="transmembrane region" description="Helical" evidence="7">
    <location>
        <begin position="69"/>
        <end position="88"/>
    </location>
</feature>
<protein>
    <submittedName>
        <fullName evidence="8">Polysaccharide biosynthesis protein</fullName>
    </submittedName>
</protein>
<feature type="compositionally biased region" description="Low complexity" evidence="6">
    <location>
        <begin position="1"/>
        <end position="17"/>
    </location>
</feature>
<organism evidence="8 9">
    <name type="scientific">Enhygromyxa salina</name>
    <dbReference type="NCBI Taxonomy" id="215803"/>
    <lineage>
        <taxon>Bacteria</taxon>
        <taxon>Pseudomonadati</taxon>
        <taxon>Myxococcota</taxon>
        <taxon>Polyangia</taxon>
        <taxon>Nannocystales</taxon>
        <taxon>Nannocystaceae</taxon>
        <taxon>Enhygromyxa</taxon>
    </lineage>
</organism>
<evidence type="ECO:0000256" key="2">
    <source>
        <dbReference type="ARBA" id="ARBA00022475"/>
    </source>
</evidence>
<dbReference type="PANTHER" id="PTHR30250:SF11">
    <property type="entry name" value="O-ANTIGEN TRANSPORTER-RELATED"/>
    <property type="match status" value="1"/>
</dbReference>
<dbReference type="OrthoDB" id="5405898at2"/>
<feature type="transmembrane region" description="Helical" evidence="7">
    <location>
        <begin position="385"/>
        <end position="407"/>
    </location>
</feature>
<dbReference type="InterPro" id="IPR050833">
    <property type="entry name" value="Poly_Biosynth_Transport"/>
</dbReference>
<dbReference type="EMBL" id="PVNL01000139">
    <property type="protein sequence ID" value="PRP94873.1"/>
    <property type="molecule type" value="Genomic_DNA"/>
</dbReference>
<feature type="transmembrane region" description="Helical" evidence="7">
    <location>
        <begin position="177"/>
        <end position="202"/>
    </location>
</feature>
<feature type="transmembrane region" description="Helical" evidence="7">
    <location>
        <begin position="109"/>
        <end position="133"/>
    </location>
</feature>
<keyword evidence="3 7" id="KW-0812">Transmembrane</keyword>
<evidence type="ECO:0000313" key="9">
    <source>
        <dbReference type="Proteomes" id="UP000238823"/>
    </source>
</evidence>
<feature type="transmembrane region" description="Helical" evidence="7">
    <location>
        <begin position="414"/>
        <end position="433"/>
    </location>
</feature>
<dbReference type="PANTHER" id="PTHR30250">
    <property type="entry name" value="PST FAMILY PREDICTED COLANIC ACID TRANSPORTER"/>
    <property type="match status" value="1"/>
</dbReference>
<dbReference type="AlphaFoldDB" id="A0A2S9XPT3"/>
<evidence type="ECO:0000313" key="8">
    <source>
        <dbReference type="EMBL" id="PRP94873.1"/>
    </source>
</evidence>
<feature type="transmembrane region" description="Helical" evidence="7">
    <location>
        <begin position="497"/>
        <end position="521"/>
    </location>
</feature>
<reference evidence="8 9" key="1">
    <citation type="submission" date="2018-03" db="EMBL/GenBank/DDBJ databases">
        <title>Draft Genome Sequences of the Obligatory Marine Myxobacteria Enhygromyxa salina SWB007.</title>
        <authorList>
            <person name="Poehlein A."/>
            <person name="Moghaddam J.A."/>
            <person name="Harms H."/>
            <person name="Alanjari M."/>
            <person name="Koenig G.M."/>
            <person name="Daniel R."/>
            <person name="Schaeberle T.F."/>
        </authorList>
    </citation>
    <scope>NUCLEOTIDE SEQUENCE [LARGE SCALE GENOMIC DNA]</scope>
    <source>
        <strain evidence="8 9">SWB007</strain>
    </source>
</reference>
<name>A0A2S9XPT3_9BACT</name>
<evidence type="ECO:0000256" key="6">
    <source>
        <dbReference type="SAM" id="MobiDB-lite"/>
    </source>
</evidence>
<evidence type="ECO:0000256" key="5">
    <source>
        <dbReference type="ARBA" id="ARBA00023136"/>
    </source>
</evidence>
<accession>A0A2S9XPT3</accession>
<dbReference type="Pfam" id="PF01943">
    <property type="entry name" value="Polysacc_synt"/>
    <property type="match status" value="1"/>
</dbReference>
<feature type="transmembrane region" description="Helical" evidence="7">
    <location>
        <begin position="39"/>
        <end position="63"/>
    </location>
</feature>
<feature type="transmembrane region" description="Helical" evidence="7">
    <location>
        <begin position="473"/>
        <end position="491"/>
    </location>
</feature>
<proteinExistence type="predicted"/>
<feature type="transmembrane region" description="Helical" evidence="7">
    <location>
        <begin position="145"/>
        <end position="165"/>
    </location>
</feature>
<evidence type="ECO:0000256" key="1">
    <source>
        <dbReference type="ARBA" id="ARBA00004651"/>
    </source>
</evidence>
<feature type="transmembrane region" description="Helical" evidence="7">
    <location>
        <begin position="208"/>
        <end position="227"/>
    </location>
</feature>
<keyword evidence="4 7" id="KW-1133">Transmembrane helix</keyword>
<dbReference type="Proteomes" id="UP000238823">
    <property type="component" value="Unassembled WGS sequence"/>
</dbReference>
<sequence>MNDTGDTGDTGDTTAADNPGPELGSSRVRITRLFKNSSIYALGELGLSLLSVLMMPILTMFLLPAEYGLFSLAMMLFTGFTHLCNPALHGSVTRFYFDHEHDEVGKRRFQGTILSFLLAWSFGMCVIATVTGPSLFPLLFVDLPFWPYGVMTVWMVFLGVLGVVPKATWVASENSKPFVGVSLLGSAVNVLGTLSLVALAGLGVMGMFLGRAASLIVLAVPFTVYSVRHLKLAWSWDDLRSALRFSLPLVPHLIAHWVLGMSDRFIIEHHYPGLDAGASAAAVAEMGVTPDENGELNLGLAAVGIYSAAYDFMNAVNMVAVSMNNAWVPQFTRAHGRPEERPFVARSITYFMLAVGSMSAAMVVLSPTIVRSGLINSKYAFAAEIAPILALGGLFQGLYYVYVAVLFYYKQNRLIPVITVVSGVTNVVLNLLWLPSYGLVGAAWATVVGYTILVVGVRWAARRCEMPDFEVGRLARIAGVLLVVVAAGMLVDGRLWVWWELLVKLGILGLGALALWSLGVVSPRDREAG</sequence>
<evidence type="ECO:0000256" key="7">
    <source>
        <dbReference type="SAM" id="Phobius"/>
    </source>
</evidence>
<feature type="transmembrane region" description="Helical" evidence="7">
    <location>
        <begin position="439"/>
        <end position="461"/>
    </location>
</feature>
<feature type="transmembrane region" description="Helical" evidence="7">
    <location>
        <begin position="343"/>
        <end position="365"/>
    </location>
</feature>
<evidence type="ECO:0000256" key="4">
    <source>
        <dbReference type="ARBA" id="ARBA00022989"/>
    </source>
</evidence>
<comment type="subcellular location">
    <subcellularLocation>
        <location evidence="1">Cell membrane</location>
        <topology evidence="1">Multi-pass membrane protein</topology>
    </subcellularLocation>
</comment>
<gene>
    <name evidence="8" type="ORF">ENSA7_76960</name>
</gene>
<feature type="region of interest" description="Disordered" evidence="6">
    <location>
        <begin position="1"/>
        <end position="23"/>
    </location>
</feature>
<dbReference type="GO" id="GO:0005886">
    <property type="term" value="C:plasma membrane"/>
    <property type="evidence" value="ECO:0007669"/>
    <property type="project" value="UniProtKB-SubCell"/>
</dbReference>
<keyword evidence="5 7" id="KW-0472">Membrane</keyword>
<keyword evidence="2" id="KW-1003">Cell membrane</keyword>